<keyword evidence="5" id="KW-0449">Lipoprotein</keyword>
<reference evidence="9 10" key="1">
    <citation type="submission" date="2015-09" db="EMBL/GenBank/DDBJ databases">
        <title>Genome announcement of multiple Pseudomonas syringae strains.</title>
        <authorList>
            <person name="Thakur S."/>
            <person name="Wang P.W."/>
            <person name="Gong Y."/>
            <person name="Weir B.S."/>
            <person name="Guttman D.S."/>
        </authorList>
    </citation>
    <scope>NUCLEOTIDE SEQUENCE [LARGE SCALE GENOMIC DNA]</scope>
    <source>
        <strain evidence="9 10">ICMP9150</strain>
    </source>
</reference>
<evidence type="ECO:0000313" key="10">
    <source>
        <dbReference type="Proteomes" id="UP000050346"/>
    </source>
</evidence>
<evidence type="ECO:0000256" key="4">
    <source>
        <dbReference type="ARBA" id="ARBA00023237"/>
    </source>
</evidence>
<evidence type="ECO:0000256" key="5">
    <source>
        <dbReference type="ARBA" id="ARBA00023288"/>
    </source>
</evidence>
<dbReference type="Gene3D" id="1.25.40.10">
    <property type="entry name" value="Tetratricopeptide repeat domain"/>
    <property type="match status" value="1"/>
</dbReference>
<dbReference type="AlphaFoldDB" id="A0A0N8REN3"/>
<comment type="caution">
    <text evidence="9">The sequence shown here is derived from an EMBL/GenBank/DDBJ whole genome shotgun (WGS) entry which is preliminary data.</text>
</comment>
<keyword evidence="4 6" id="KW-0998">Cell outer membrane</keyword>
<keyword evidence="1 6" id="KW-0732">Signal</keyword>
<evidence type="ECO:0000313" key="9">
    <source>
        <dbReference type="EMBL" id="KPX20871.1"/>
    </source>
</evidence>
<keyword evidence="3" id="KW-0564">Palmitate</keyword>
<evidence type="ECO:0000256" key="6">
    <source>
        <dbReference type="HAMAP-Rule" id="MF_00922"/>
    </source>
</evidence>
<protein>
    <recommendedName>
        <fullName evidence="6">Outer membrane protein assembly factor BamD</fullName>
    </recommendedName>
</protein>
<feature type="region of interest" description="Disordered" evidence="7">
    <location>
        <begin position="328"/>
        <end position="354"/>
    </location>
</feature>
<dbReference type="GO" id="GO:0051205">
    <property type="term" value="P:protein insertion into membrane"/>
    <property type="evidence" value="ECO:0007669"/>
    <property type="project" value="UniProtKB-UniRule"/>
</dbReference>
<comment type="similarity">
    <text evidence="6">Belongs to the BamD family.</text>
</comment>
<gene>
    <name evidence="6" type="primary">bamD</name>
    <name evidence="9" type="ORF">ALO71_100364</name>
</gene>
<feature type="region of interest" description="Disordered" evidence="7">
    <location>
        <begin position="301"/>
        <end position="320"/>
    </location>
</feature>
<dbReference type="FunFam" id="1.25.40.10:FF:000419">
    <property type="entry name" value="Outer membrane protein assembly factor BamD"/>
    <property type="match status" value="1"/>
</dbReference>
<dbReference type="NCBIfam" id="TIGR03302">
    <property type="entry name" value="OM_YfiO"/>
    <property type="match status" value="1"/>
</dbReference>
<keyword evidence="2 6" id="KW-0472">Membrane</keyword>
<dbReference type="Proteomes" id="UP000050346">
    <property type="component" value="Unassembled WGS sequence"/>
</dbReference>
<dbReference type="PANTHER" id="PTHR37423">
    <property type="entry name" value="SOLUBLE LYTIC MUREIN TRANSGLYCOSYLASE-RELATED"/>
    <property type="match status" value="1"/>
</dbReference>
<dbReference type="EMBL" id="LJQG01000112">
    <property type="protein sequence ID" value="KPX20871.1"/>
    <property type="molecule type" value="Genomic_DNA"/>
</dbReference>
<dbReference type="HAMAP" id="MF_00922">
    <property type="entry name" value="OM_assembly_BamD"/>
    <property type="match status" value="1"/>
</dbReference>
<accession>A0A0N8REN3</accession>
<dbReference type="GO" id="GO:0043165">
    <property type="term" value="P:Gram-negative-bacterium-type cell outer membrane assembly"/>
    <property type="evidence" value="ECO:0007669"/>
    <property type="project" value="UniProtKB-UniRule"/>
</dbReference>
<feature type="domain" description="Outer membrane lipoprotein BamD-like" evidence="8">
    <location>
        <begin position="57"/>
        <end position="260"/>
    </location>
</feature>
<dbReference type="SUPFAM" id="SSF48452">
    <property type="entry name" value="TPR-like"/>
    <property type="match status" value="1"/>
</dbReference>
<dbReference type="InterPro" id="IPR039565">
    <property type="entry name" value="BamD-like"/>
</dbReference>
<dbReference type="CDD" id="cd15830">
    <property type="entry name" value="BamD"/>
    <property type="match status" value="1"/>
</dbReference>
<feature type="compositionally biased region" description="Basic and acidic residues" evidence="7">
    <location>
        <begin position="343"/>
        <end position="352"/>
    </location>
</feature>
<dbReference type="Pfam" id="PF13525">
    <property type="entry name" value="YfiO"/>
    <property type="match status" value="1"/>
</dbReference>
<dbReference type="PANTHER" id="PTHR37423:SF1">
    <property type="entry name" value="OUTER MEMBRANE PROTEIN ASSEMBLY FACTOR BAMD"/>
    <property type="match status" value="1"/>
</dbReference>
<dbReference type="GO" id="GO:1990063">
    <property type="term" value="C:Bam protein complex"/>
    <property type="evidence" value="ECO:0007669"/>
    <property type="project" value="TreeGrafter"/>
</dbReference>
<organism evidence="9 10">
    <name type="scientific">Pseudomonas amygdali pv. dendropanacis</name>
    <dbReference type="NCBI Taxonomy" id="235272"/>
    <lineage>
        <taxon>Bacteria</taxon>
        <taxon>Pseudomonadati</taxon>
        <taxon>Pseudomonadota</taxon>
        <taxon>Gammaproteobacteria</taxon>
        <taxon>Pseudomonadales</taxon>
        <taxon>Pseudomonadaceae</taxon>
        <taxon>Pseudomonas</taxon>
        <taxon>Pseudomonas amygdali</taxon>
    </lineage>
</organism>
<sequence>MSRRYRGALIITGRPRPRQQAVIGTQAAMQVKHLLLIAILALTAACSSKEVIDENLSEVELYQQAQADLGNNSYNSATEKLKALESRYPFGRYADQAQLELIYSNYKNGEPEAAKSAAERFIRLHPQHPNVDYAYYMKGLTSFDQDVGLLARFLPLDQTKRDPGAARDSFNEFAQLTSRFPNSRYSPDAKQRMIYLRNLLASYEIHVADYYLTRQAYVAAANRGRYVVENFQETPSVGDGLAVMVESYQRLHLDDLAATSLEVLKTNYPNHPQLADGKFTPRQAEADNRSWLSKATLGLIDGSAPLPPGQTRADQDIKKQYQDAKDAIPKELLPENQAELDEQAEKDAEAKGTKSRSWFSYMTLGLFD</sequence>
<dbReference type="InterPro" id="IPR011990">
    <property type="entry name" value="TPR-like_helical_dom_sf"/>
</dbReference>
<proteinExistence type="inferred from homology"/>
<evidence type="ECO:0000256" key="2">
    <source>
        <dbReference type="ARBA" id="ARBA00023136"/>
    </source>
</evidence>
<dbReference type="PATRIC" id="fig|235272.12.peg.3707"/>
<name>A0A0N8REN3_PSEA0</name>
<evidence type="ECO:0000256" key="7">
    <source>
        <dbReference type="SAM" id="MobiDB-lite"/>
    </source>
</evidence>
<evidence type="ECO:0000256" key="1">
    <source>
        <dbReference type="ARBA" id="ARBA00022729"/>
    </source>
</evidence>
<dbReference type="InterPro" id="IPR017689">
    <property type="entry name" value="BamD"/>
</dbReference>
<comment type="subcellular location">
    <subcellularLocation>
        <location evidence="6">Cell outer membrane</location>
    </subcellularLocation>
</comment>
<comment type="subunit">
    <text evidence="6">Part of the Bam complex.</text>
</comment>
<comment type="function">
    <text evidence="6">Part of the outer membrane protein assembly complex, which is involved in assembly and insertion of beta-barrel proteins into the outer membrane.</text>
</comment>
<evidence type="ECO:0000259" key="8">
    <source>
        <dbReference type="Pfam" id="PF13525"/>
    </source>
</evidence>
<evidence type="ECO:0000256" key="3">
    <source>
        <dbReference type="ARBA" id="ARBA00023139"/>
    </source>
</evidence>